<name>A0A5C5G819_9BASI</name>
<evidence type="ECO:0000256" key="6">
    <source>
        <dbReference type="SAM" id="MobiDB-lite"/>
    </source>
</evidence>
<evidence type="ECO:0000256" key="7">
    <source>
        <dbReference type="SAM" id="Phobius"/>
    </source>
</evidence>
<gene>
    <name evidence="8" type="ORF">DMC30DRAFT_387804</name>
</gene>
<dbReference type="GO" id="GO:0008506">
    <property type="term" value="F:sucrose:proton symporter activity"/>
    <property type="evidence" value="ECO:0007669"/>
    <property type="project" value="TreeGrafter"/>
</dbReference>
<feature type="transmembrane region" description="Helical" evidence="7">
    <location>
        <begin position="168"/>
        <end position="186"/>
    </location>
</feature>
<dbReference type="AlphaFoldDB" id="A0A5C5G819"/>
<keyword evidence="3 7" id="KW-0812">Transmembrane</keyword>
<dbReference type="InterPro" id="IPR036259">
    <property type="entry name" value="MFS_trans_sf"/>
</dbReference>
<feature type="transmembrane region" description="Helical" evidence="7">
    <location>
        <begin position="356"/>
        <end position="379"/>
    </location>
</feature>
<organism evidence="8 9">
    <name type="scientific">Rhodotorula diobovata</name>
    <dbReference type="NCBI Taxonomy" id="5288"/>
    <lineage>
        <taxon>Eukaryota</taxon>
        <taxon>Fungi</taxon>
        <taxon>Dikarya</taxon>
        <taxon>Basidiomycota</taxon>
        <taxon>Pucciniomycotina</taxon>
        <taxon>Microbotryomycetes</taxon>
        <taxon>Sporidiobolales</taxon>
        <taxon>Sporidiobolaceae</taxon>
        <taxon>Rhodotorula</taxon>
    </lineage>
</organism>
<dbReference type="Proteomes" id="UP000311382">
    <property type="component" value="Unassembled WGS sequence"/>
</dbReference>
<evidence type="ECO:0000313" key="9">
    <source>
        <dbReference type="Proteomes" id="UP000311382"/>
    </source>
</evidence>
<keyword evidence="9" id="KW-1185">Reference proteome</keyword>
<dbReference type="Gene3D" id="1.20.1250.20">
    <property type="entry name" value="MFS general substrate transporter like domains"/>
    <property type="match status" value="1"/>
</dbReference>
<feature type="compositionally biased region" description="Polar residues" evidence="6">
    <location>
        <begin position="554"/>
        <end position="564"/>
    </location>
</feature>
<feature type="region of interest" description="Disordered" evidence="6">
    <location>
        <begin position="1"/>
        <end position="36"/>
    </location>
</feature>
<reference evidence="8 9" key="1">
    <citation type="submission" date="2019-03" db="EMBL/GenBank/DDBJ databases">
        <title>Rhodosporidium diobovatum UCD-FST 08-225 genome sequencing, assembly, and annotation.</title>
        <authorList>
            <person name="Fakankun I.U."/>
            <person name="Fristensky B."/>
            <person name="Levin D.B."/>
        </authorList>
    </citation>
    <scope>NUCLEOTIDE SEQUENCE [LARGE SCALE GENOMIC DNA]</scope>
    <source>
        <strain evidence="8 9">UCD-FST 08-225</strain>
    </source>
</reference>
<feature type="transmembrane region" description="Helical" evidence="7">
    <location>
        <begin position="667"/>
        <end position="686"/>
    </location>
</feature>
<evidence type="ECO:0000256" key="1">
    <source>
        <dbReference type="ARBA" id="ARBA00004141"/>
    </source>
</evidence>
<keyword evidence="4 7" id="KW-1133">Transmembrane helix</keyword>
<feature type="transmembrane region" description="Helical" evidence="7">
    <location>
        <begin position="135"/>
        <end position="156"/>
    </location>
</feature>
<proteinExistence type="predicted"/>
<feature type="region of interest" description="Disordered" evidence="6">
    <location>
        <begin position="552"/>
        <end position="606"/>
    </location>
</feature>
<evidence type="ECO:0000256" key="4">
    <source>
        <dbReference type="ARBA" id="ARBA00022989"/>
    </source>
</evidence>
<evidence type="ECO:0008006" key="10">
    <source>
        <dbReference type="Google" id="ProtNLM"/>
    </source>
</evidence>
<comment type="subcellular location">
    <subcellularLocation>
        <location evidence="1">Membrane</location>
        <topology evidence="1">Multi-pass membrane protein</topology>
    </subcellularLocation>
</comment>
<evidence type="ECO:0000256" key="2">
    <source>
        <dbReference type="ARBA" id="ARBA00022448"/>
    </source>
</evidence>
<keyword evidence="2" id="KW-0813">Transport</keyword>
<dbReference type="PANTHER" id="PTHR19432:SF35">
    <property type="entry name" value="SOLUTE CARRIER FAMILY 45 MEMBER 3 ISOFORM X1"/>
    <property type="match status" value="1"/>
</dbReference>
<evidence type="ECO:0000256" key="5">
    <source>
        <dbReference type="ARBA" id="ARBA00023136"/>
    </source>
</evidence>
<feature type="transmembrane region" description="Helical" evidence="7">
    <location>
        <begin position="99"/>
        <end position="115"/>
    </location>
</feature>
<feature type="region of interest" description="Disordered" evidence="6">
    <location>
        <begin position="49"/>
        <end position="84"/>
    </location>
</feature>
<dbReference type="GO" id="GO:0005886">
    <property type="term" value="C:plasma membrane"/>
    <property type="evidence" value="ECO:0007669"/>
    <property type="project" value="TreeGrafter"/>
</dbReference>
<feature type="region of interest" description="Disordered" evidence="6">
    <location>
        <begin position="508"/>
        <end position="538"/>
    </location>
</feature>
<dbReference type="SUPFAM" id="SSF103473">
    <property type="entry name" value="MFS general substrate transporter"/>
    <property type="match status" value="2"/>
</dbReference>
<feature type="transmembrane region" description="Helical" evidence="7">
    <location>
        <begin position="447"/>
        <end position="466"/>
    </location>
</feature>
<feature type="transmembrane region" description="Helical" evidence="7">
    <location>
        <begin position="399"/>
        <end position="418"/>
    </location>
</feature>
<dbReference type="OrthoDB" id="28755at2759"/>
<evidence type="ECO:0000256" key="3">
    <source>
        <dbReference type="ARBA" id="ARBA00022692"/>
    </source>
</evidence>
<dbReference type="PANTHER" id="PTHR19432">
    <property type="entry name" value="SUGAR TRANSPORTER"/>
    <property type="match status" value="1"/>
</dbReference>
<accession>A0A5C5G819</accession>
<comment type="caution">
    <text evidence="8">The sequence shown here is derived from an EMBL/GenBank/DDBJ whole genome shotgun (WGS) entry which is preliminary data.</text>
</comment>
<protein>
    <recommendedName>
        <fullName evidence="10">Major facilitator superfamily domain-containing protein</fullName>
    </recommendedName>
</protein>
<sequence>MYANHHTPPRNKAARASAPTSPSADSPHGSTALASPHTYQSFDDLVRTDHTASPHAPASRHVRSWSNRSWLPEGDDADSSSVGKGAKVVDGKAWTTYEFVKLTIAIAGAQLAWTVEMAYGTPYLLGLGLTKQGTSLVWMAGPLSGMFVQPIVGALSDSSPSRFRRRKYIFFSAFFILGSSLVVAYARELASLLVSAFTGVGDWDPARASREQTCAIWLGVLGFYVLDFSLNALQAAIRALVLDLSPTPLQNSANAWLGRQTHAANVVGYLVGYLDLGHSPLLRWLGGGQFRKLAVVSCAFMLATVVVTCWTQEEDARPEMRTGESAWQKIRGVGRDVLSNIRTLPRPVRRVCYVQFFAWSGFFPFLFYSTTYVAEALYASVPRGTPPPSADTATRIGSFALLIYAIVSLAAGTVIPYLTTLADSFPSLPSRVGPVGRWILSELTPRNAWTLALAWYAACMVATFWATSVRGATAVVALVGVPWAITCWVPFALVMESIREVEAERAAQSVPVSPTLDAPSSPPPSSPTARQPAQRALRTPFRSSLRQASWAIHPSQQSEASTSPARGARPISASDGPAADEHTSLLPPTSRSTSPPADKPSSSGGAGGTILGLHNLSIVLPQFFVAIVAAGIFRLTSRASSRTLFYAVSAFADGGEGELGGEDDVVWVLRFGGLASALGIVASRFLEETASERRYRDKVLYGWSDQVCCDDDGEGGRGSVTSDE</sequence>
<dbReference type="EMBL" id="SOZI01000005">
    <property type="protein sequence ID" value="TNY24031.1"/>
    <property type="molecule type" value="Genomic_DNA"/>
</dbReference>
<feature type="compositionally biased region" description="Low complexity" evidence="6">
    <location>
        <begin position="584"/>
        <end position="596"/>
    </location>
</feature>
<evidence type="ECO:0000313" key="8">
    <source>
        <dbReference type="EMBL" id="TNY24031.1"/>
    </source>
</evidence>
<feature type="compositionally biased region" description="Low complexity" evidence="6">
    <location>
        <begin position="14"/>
        <end position="27"/>
    </location>
</feature>
<feature type="transmembrane region" description="Helical" evidence="7">
    <location>
        <begin position="472"/>
        <end position="495"/>
    </location>
</feature>
<keyword evidence="5 7" id="KW-0472">Membrane</keyword>
<feature type="transmembrane region" description="Helical" evidence="7">
    <location>
        <begin position="293"/>
        <end position="311"/>
    </location>
</feature>
<feature type="transmembrane region" description="Helical" evidence="7">
    <location>
        <begin position="618"/>
        <end position="636"/>
    </location>
</feature>